<dbReference type="Gene3D" id="1.20.140.150">
    <property type="match status" value="1"/>
</dbReference>
<evidence type="ECO:0000313" key="2">
    <source>
        <dbReference type="EMBL" id="CAF0765892.1"/>
    </source>
</evidence>
<keyword evidence="1" id="KW-1133">Transmembrane helix</keyword>
<accession>A0A813QEG2</accession>
<gene>
    <name evidence="2" type="ORF">XAT740_LOCUS1187</name>
</gene>
<reference evidence="2" key="1">
    <citation type="submission" date="2021-02" db="EMBL/GenBank/DDBJ databases">
        <authorList>
            <person name="Nowell W R."/>
        </authorList>
    </citation>
    <scope>NUCLEOTIDE SEQUENCE</scope>
</reference>
<organism evidence="2 3">
    <name type="scientific">Adineta ricciae</name>
    <name type="common">Rotifer</name>
    <dbReference type="NCBI Taxonomy" id="249248"/>
    <lineage>
        <taxon>Eukaryota</taxon>
        <taxon>Metazoa</taxon>
        <taxon>Spiralia</taxon>
        <taxon>Gnathifera</taxon>
        <taxon>Rotifera</taxon>
        <taxon>Eurotatoria</taxon>
        <taxon>Bdelloidea</taxon>
        <taxon>Adinetida</taxon>
        <taxon>Adinetidae</taxon>
        <taxon>Adineta</taxon>
    </lineage>
</organism>
<keyword evidence="3" id="KW-1185">Reference proteome</keyword>
<evidence type="ECO:0000256" key="1">
    <source>
        <dbReference type="SAM" id="Phobius"/>
    </source>
</evidence>
<dbReference type="EMBL" id="CAJNOR010000035">
    <property type="protein sequence ID" value="CAF0765892.1"/>
    <property type="molecule type" value="Genomic_DNA"/>
</dbReference>
<feature type="transmembrane region" description="Helical" evidence="1">
    <location>
        <begin position="140"/>
        <end position="161"/>
    </location>
</feature>
<sequence>MAKRRRSKPDSISQIVSLSSLIFGIAAVVLTCVGLGTPEWYIRYGSAYNTSSYRISSANFFYSCNYYIDNTLDRCVQRQDSMFYYPNLAQIEWINAYEKVAEHAGALCIVGIVFLSFGILFTIIMTVVHCPSPFYCFPPGAFFLACLFMAVGLAEGSYVLLYNGYSAILFQTGQVATILALCLSTFAAGRNHFATCTDAGINTVPKQSSVSVN</sequence>
<feature type="transmembrane region" description="Helical" evidence="1">
    <location>
        <begin position="167"/>
        <end position="188"/>
    </location>
</feature>
<feature type="transmembrane region" description="Helical" evidence="1">
    <location>
        <begin position="12"/>
        <end position="36"/>
    </location>
</feature>
<proteinExistence type="predicted"/>
<keyword evidence="1" id="KW-0812">Transmembrane</keyword>
<dbReference type="Proteomes" id="UP000663828">
    <property type="component" value="Unassembled WGS sequence"/>
</dbReference>
<feature type="transmembrane region" description="Helical" evidence="1">
    <location>
        <begin position="104"/>
        <end position="128"/>
    </location>
</feature>
<dbReference type="AlphaFoldDB" id="A0A813QEG2"/>
<name>A0A813QEG2_ADIRI</name>
<protein>
    <submittedName>
        <fullName evidence="2">Uncharacterized protein</fullName>
    </submittedName>
</protein>
<evidence type="ECO:0000313" key="3">
    <source>
        <dbReference type="Proteomes" id="UP000663828"/>
    </source>
</evidence>
<keyword evidence="1" id="KW-0472">Membrane</keyword>
<comment type="caution">
    <text evidence="2">The sequence shown here is derived from an EMBL/GenBank/DDBJ whole genome shotgun (WGS) entry which is preliminary data.</text>
</comment>